<proteinExistence type="predicted"/>
<gene>
    <name evidence="1" type="ORF">HMPREF9306_01628</name>
</gene>
<dbReference type="HOGENOM" id="CLU_816022_0_0_11"/>
<evidence type="ECO:0000313" key="2">
    <source>
        <dbReference type="Proteomes" id="UP000014417"/>
    </source>
</evidence>
<protein>
    <submittedName>
        <fullName evidence="1">Uncharacterized protein</fullName>
    </submittedName>
</protein>
<dbReference type="AlphaFoldDB" id="S2VYX4"/>
<comment type="caution">
    <text evidence="1">The sequence shown here is derived from an EMBL/GenBank/DDBJ whole genome shotgun (WGS) entry which is preliminary data.</text>
</comment>
<name>S2VYX4_9ACTN</name>
<dbReference type="STRING" id="883161.HMPREF9306_01628"/>
<evidence type="ECO:0000313" key="1">
    <source>
        <dbReference type="EMBL" id="EPD32066.1"/>
    </source>
</evidence>
<accession>S2VYX4</accession>
<reference evidence="1 2" key="1">
    <citation type="submission" date="2013-04" db="EMBL/GenBank/DDBJ databases">
        <title>The Genome Sequence of Propionimicrobium lymphophilum ACS-093-V-SCH5.</title>
        <authorList>
            <consortium name="The Broad Institute Genomics Platform"/>
            <person name="Earl A."/>
            <person name="Ward D."/>
            <person name="Feldgarden M."/>
            <person name="Gevers D."/>
            <person name="Saerens B."/>
            <person name="Vaneechoutte M."/>
            <person name="Walker B."/>
            <person name="Young S."/>
            <person name="Zeng Q."/>
            <person name="Gargeya S."/>
            <person name="Fitzgerald M."/>
            <person name="Haas B."/>
            <person name="Abouelleil A."/>
            <person name="Allen A.W."/>
            <person name="Alvarado L."/>
            <person name="Arachchi H.M."/>
            <person name="Berlin A.M."/>
            <person name="Chapman S.B."/>
            <person name="Gainer-Dewar J."/>
            <person name="Goldberg J."/>
            <person name="Griggs A."/>
            <person name="Gujja S."/>
            <person name="Hansen M."/>
            <person name="Howarth C."/>
            <person name="Imamovic A."/>
            <person name="Ireland A."/>
            <person name="Larimer J."/>
            <person name="McCowan C."/>
            <person name="Murphy C."/>
            <person name="Pearson M."/>
            <person name="Poon T.W."/>
            <person name="Priest M."/>
            <person name="Roberts A."/>
            <person name="Saif S."/>
            <person name="Shea T."/>
            <person name="Sisk P."/>
            <person name="Sykes S."/>
            <person name="Wortman J."/>
            <person name="Nusbaum C."/>
            <person name="Birren B."/>
        </authorList>
    </citation>
    <scope>NUCLEOTIDE SEQUENCE [LARGE SCALE GENOMIC DNA]</scope>
    <source>
        <strain evidence="1 2">ACS-093-V-SCH5</strain>
    </source>
</reference>
<dbReference type="Proteomes" id="UP000014417">
    <property type="component" value="Unassembled WGS sequence"/>
</dbReference>
<keyword evidence="2" id="KW-1185">Reference proteome</keyword>
<dbReference type="EMBL" id="AGZR01000009">
    <property type="protein sequence ID" value="EPD32066.1"/>
    <property type="molecule type" value="Genomic_DNA"/>
</dbReference>
<sequence>MIGVISSCRHARRHEHATHLGWRCGCRCDDCVKAARRWNKHRSVLGGFVDAEFSRRWLRELVDSGVSLETLSHACGLSVRTLKRIYDGDVKRVQLATQAAVLGLGGEQLSDEETQVDAAEFRNKLEKFIGSGAQVTRVANLVEMDARGLKAVLNGKTTTISKHQHALAQDLSWTDLKPGCGATRRLQALAVSGWTLGHVAELSGLDVVRLSRIQNGAVANVSAAEFDAIWSLTKQLASVYPQGEVHDEIRKQAHECGWRSLAAFNNPDDPTCVPSAKYSKATLNEVIEDLTELAELGYGLTEAKRRGITTSESALERRLQRAGANELLAKLKYEENRLAG</sequence>
<organism evidence="1 2">
    <name type="scientific">Propionimicrobium lymphophilum ACS-093-V-SCH5</name>
    <dbReference type="NCBI Taxonomy" id="883161"/>
    <lineage>
        <taxon>Bacteria</taxon>
        <taxon>Bacillati</taxon>
        <taxon>Actinomycetota</taxon>
        <taxon>Actinomycetes</taxon>
        <taxon>Propionibacteriales</taxon>
        <taxon>Propionibacteriaceae</taxon>
        <taxon>Propionimicrobium</taxon>
    </lineage>
</organism>